<feature type="region of interest" description="Disordered" evidence="1">
    <location>
        <begin position="70"/>
        <end position="91"/>
    </location>
</feature>
<dbReference type="PANTHER" id="PTHR24020">
    <property type="entry name" value="COLLAGEN ALPHA"/>
    <property type="match status" value="1"/>
</dbReference>
<feature type="region of interest" description="Disordered" evidence="1">
    <location>
        <begin position="1410"/>
        <end position="1433"/>
    </location>
</feature>
<comment type="caution">
    <text evidence="3">The sequence shown here is derived from an EMBL/GenBank/DDBJ whole genome shotgun (WGS) entry which is preliminary data.</text>
</comment>
<evidence type="ECO:0000313" key="3">
    <source>
        <dbReference type="EMBL" id="RMX59136.1"/>
    </source>
</evidence>
<dbReference type="SMART" id="SM00327">
    <property type="entry name" value="VWA"/>
    <property type="match status" value="5"/>
</dbReference>
<dbReference type="PANTHER" id="PTHR24020:SF20">
    <property type="entry name" value="PH DOMAIN-CONTAINING PROTEIN"/>
    <property type="match status" value="1"/>
</dbReference>
<dbReference type="PROSITE" id="PS50092">
    <property type="entry name" value="TSP1"/>
    <property type="match status" value="4"/>
</dbReference>
<keyword evidence="4" id="KW-1185">Reference proteome</keyword>
<dbReference type="OrthoDB" id="5970797at2759"/>
<dbReference type="Gene3D" id="3.40.50.410">
    <property type="entry name" value="von Willebrand factor, type A domain"/>
    <property type="match status" value="5"/>
</dbReference>
<organism evidence="3 4">
    <name type="scientific">Pocillopora damicornis</name>
    <name type="common">Cauliflower coral</name>
    <name type="synonym">Millepora damicornis</name>
    <dbReference type="NCBI Taxonomy" id="46731"/>
    <lineage>
        <taxon>Eukaryota</taxon>
        <taxon>Metazoa</taxon>
        <taxon>Cnidaria</taxon>
        <taxon>Anthozoa</taxon>
        <taxon>Hexacorallia</taxon>
        <taxon>Scleractinia</taxon>
        <taxon>Astrocoeniina</taxon>
        <taxon>Pocilloporidae</taxon>
        <taxon>Pocillopora</taxon>
    </lineage>
</organism>
<evidence type="ECO:0000256" key="1">
    <source>
        <dbReference type="SAM" id="MobiDB-lite"/>
    </source>
</evidence>
<dbReference type="SMART" id="SM00209">
    <property type="entry name" value="TSP1"/>
    <property type="match status" value="4"/>
</dbReference>
<protein>
    <recommendedName>
        <fullName evidence="2">VWFA domain-containing protein</fullName>
    </recommendedName>
</protein>
<dbReference type="Pfam" id="PF00092">
    <property type="entry name" value="VWA"/>
    <property type="match status" value="5"/>
</dbReference>
<dbReference type="Proteomes" id="UP000275408">
    <property type="component" value="Unassembled WGS sequence"/>
</dbReference>
<dbReference type="InterPro" id="IPR050525">
    <property type="entry name" value="ECM_Assembly_Org"/>
</dbReference>
<dbReference type="InterPro" id="IPR000884">
    <property type="entry name" value="TSP1_rpt"/>
</dbReference>
<dbReference type="Pfam" id="PF00090">
    <property type="entry name" value="TSP_1"/>
    <property type="match status" value="4"/>
</dbReference>
<dbReference type="InterPro" id="IPR036383">
    <property type="entry name" value="TSP1_rpt_sf"/>
</dbReference>
<dbReference type="InterPro" id="IPR002035">
    <property type="entry name" value="VWF_A"/>
</dbReference>
<dbReference type="SUPFAM" id="SSF53300">
    <property type="entry name" value="vWA-like"/>
    <property type="match status" value="5"/>
</dbReference>
<gene>
    <name evidence="3" type="ORF">pdam_00009827</name>
</gene>
<sequence>MAFIVMFLRELNHSPGALPNKTSDRCRVAILRDTSHTEADFLHSSNNRAATYALEYAELRILDTENSLEEGGTECSLENYNESRTGEEGNATEDEQEFIANIPVFYGAALSAGPSSLQSFPPLDGGGLVQVLSLSGFNMKFLWLVIVVAFSVSLGGCLDQKMDIAILGDVSKSMNKDHRNKLRQLVYSLVNKLGVSAAGNHYALGTFGSYVPIHFYLNSGRYHNPKNLKDMVKARFNFVPKLVGTRTDLAMKNALNIFTKEKGDRPDAKNILFVFTDGAPFIGEWDKRKRTPFGPSTNALEARGVSIVVIGVGKDLYKRKEQMKWIAGKKGKVLLYGSFDALIKSLNQILQATCPVDGGYTDWSESKCSVTCGGGVKTLTRSCTNPPASNGGKDCSQLGPAKKTVPCNEQKCSVDGGYTDWSESKCSVTCGGGVRTITRTCTNPPPSNGGKDCSELGPAEKTVPCNEQKCPINGGYTDWSESKCSKTCGGGVKTYTRTCTNPPPSNLGKDCSELGPAKTTVPCNTQECLPPCTAGLDIAIVLDKSQSVKLGNLKTVITFLGNLVKNFDPSPEADHFGLITFNKKAQMSFKLGDSRYHDKDALLQKIANEPMVLKYQTRTDLALIMARDEMFTEEGGDRPDKPNVMIVLTDGKPTHPKNDFDFKAFANIISEDFTKKEINIVAVGIGPGVEEATLHDIAGTGPVIQVENFDKLDETIQKIKGSACSGDCLSQKMDIAIIGDISKSMKKDHRDKLISLVSSLVDKKGVSSEGNHIAIATFGPHASLKTDFKDSRYYNAKSVKDKVKKDFKEVPYKTGTRTDLVLDLARFKLFTPAAGDRPNAQNLMLILTDGEPWIGKWDKRKLIPFEDSTKALEAKNVHIIVIGVGEKLENREKDMKKIAGSKGTVLVFGSFEALINSVDDILEATCLVDGGYTEWSESECSVTCGEGIKTRTRTCTNPPASNGGKDCSELGPAEDTVPCIQEKCLGDCLAQKMDIAIVGDISKSMKKGHRDKLINLVKSLVDKKGISAEGNHIAIVTFGSQASIKTDFKDNKYYSAKSVKDKINKEFRQNPGKAGTRTDLVLNLALKNLFIPAAGDRPDAQNLMLIFTDGKPWIGKWDDRKMIPFEDSTEALEAKNVNIIVIGVGNGLANSEADMKKIAGKKGKVLVFGSFDALINSLDDILKATCDECLDQIMDIAVVGDISKSMENSHRNKLVDLVKSLVDKKGVSAEGNHFAIATFGSYASIKTYFKESRYYNAKNLKEKVNQEFKVVPGKAGTRTDLVLRVALNRLFTPDGGDRPDAQNLMLIFTVGKPWIGKWDDRKMKKNVKIVVIRVGKEPYKSKEDMKKIAGKKATVLVYGNFDALINSVDDLLKATCGKLLLLPPYALVQKYFDRYLCDGGVKTLTRTCTNPPPSSGGKDCSELGPAETTAPCN</sequence>
<feature type="domain" description="VWFA" evidence="2">
    <location>
        <begin position="994"/>
        <end position="1181"/>
    </location>
</feature>
<feature type="domain" description="VWFA" evidence="2">
    <location>
        <begin position="537"/>
        <end position="719"/>
    </location>
</feature>
<feature type="domain" description="VWFA" evidence="2">
    <location>
        <begin position="163"/>
        <end position="349"/>
    </location>
</feature>
<reference evidence="3 4" key="1">
    <citation type="journal article" date="2018" name="Sci. Rep.">
        <title>Comparative analysis of the Pocillopora damicornis genome highlights role of immune system in coral evolution.</title>
        <authorList>
            <person name="Cunning R."/>
            <person name="Bay R.A."/>
            <person name="Gillette P."/>
            <person name="Baker A.C."/>
            <person name="Traylor-Knowles N."/>
        </authorList>
    </citation>
    <scope>NUCLEOTIDE SEQUENCE [LARGE SCALE GENOMIC DNA]</scope>
    <source>
        <strain evidence="3">RSMAS</strain>
        <tissue evidence="3">Whole animal</tissue>
    </source>
</reference>
<feature type="domain" description="VWFA" evidence="2">
    <location>
        <begin position="1195"/>
        <end position="1371"/>
    </location>
</feature>
<dbReference type="CDD" id="cd01450">
    <property type="entry name" value="vWFA_subfamily_ECM"/>
    <property type="match status" value="5"/>
</dbReference>
<accession>A0A3M6UZM1</accession>
<dbReference type="Gene3D" id="2.20.100.10">
    <property type="entry name" value="Thrombospondin type-1 (TSP1) repeat"/>
    <property type="match status" value="5"/>
</dbReference>
<dbReference type="PRINTS" id="PR00453">
    <property type="entry name" value="VWFADOMAIN"/>
</dbReference>
<proteinExistence type="predicted"/>
<evidence type="ECO:0000313" key="4">
    <source>
        <dbReference type="Proteomes" id="UP000275408"/>
    </source>
</evidence>
<dbReference type="SUPFAM" id="SSF82895">
    <property type="entry name" value="TSP-1 type 1 repeat"/>
    <property type="match status" value="4"/>
</dbReference>
<dbReference type="EMBL" id="RCHS01000399">
    <property type="protein sequence ID" value="RMX59136.1"/>
    <property type="molecule type" value="Genomic_DNA"/>
</dbReference>
<dbReference type="InterPro" id="IPR036465">
    <property type="entry name" value="vWFA_dom_sf"/>
</dbReference>
<dbReference type="PROSITE" id="PS50234">
    <property type="entry name" value="VWFA"/>
    <property type="match status" value="5"/>
</dbReference>
<evidence type="ECO:0000259" key="2">
    <source>
        <dbReference type="PROSITE" id="PS50234"/>
    </source>
</evidence>
<name>A0A3M6UZM1_POCDA</name>
<feature type="domain" description="VWFA" evidence="2">
    <location>
        <begin position="734"/>
        <end position="921"/>
    </location>
</feature>